<feature type="chain" id="PRO_5039410899" evidence="2">
    <location>
        <begin position="29"/>
        <end position="243"/>
    </location>
</feature>
<keyword evidence="3" id="KW-0449">Lipoprotein</keyword>
<dbReference type="RefSeq" id="WP_190849623.1">
    <property type="nucleotide sequence ID" value="NZ_AP023440.1"/>
</dbReference>
<sequence length="243" mass="24052">MSLRRSSTRSRTLAAVGFLAATGLFLTACGPEDSATGAASSDPSVSSSASASASATGSATPGEAGEGKGGNGAFAGALTYLAPGKLMVGEQAFFVAEDTEVTGAGFCGDPETPGAEKCTVEQLEAAAKEGNREAEVEMKKGIATKVFAPEAGGGEATKAPAVGDGTVTGTLTYLAPGKLMVGDSRVFWVGLSTKITGGDICGDPEAQEAESCTAEELDEAAKAGNLKVTVAITEGIAESVIQA</sequence>
<dbReference type="KEGG" id="sgm:GCM10017557_12280"/>
<evidence type="ECO:0000256" key="2">
    <source>
        <dbReference type="SAM" id="SignalP"/>
    </source>
</evidence>
<organism evidence="3 4">
    <name type="scientific">Streptomyces aurantiacus</name>
    <dbReference type="NCBI Taxonomy" id="47760"/>
    <lineage>
        <taxon>Bacteria</taxon>
        <taxon>Bacillati</taxon>
        <taxon>Actinomycetota</taxon>
        <taxon>Actinomycetes</taxon>
        <taxon>Kitasatosporales</taxon>
        <taxon>Streptomycetaceae</taxon>
        <taxon>Streptomyces</taxon>
        <taxon>Streptomyces aurantiacus group</taxon>
    </lineage>
</organism>
<evidence type="ECO:0000313" key="4">
    <source>
        <dbReference type="Proteomes" id="UP000516444"/>
    </source>
</evidence>
<proteinExistence type="predicted"/>
<feature type="region of interest" description="Disordered" evidence="1">
    <location>
        <begin position="33"/>
        <end position="67"/>
    </location>
</feature>
<keyword evidence="4" id="KW-1185">Reference proteome</keyword>
<accession>A0A7G1NU49</accession>
<keyword evidence="2" id="KW-0732">Signal</keyword>
<feature type="compositionally biased region" description="Low complexity" evidence="1">
    <location>
        <begin position="37"/>
        <end position="63"/>
    </location>
</feature>
<evidence type="ECO:0000313" key="3">
    <source>
        <dbReference type="EMBL" id="BCL26369.1"/>
    </source>
</evidence>
<dbReference type="AlphaFoldDB" id="A0A7G1NU49"/>
<dbReference type="Proteomes" id="UP000516444">
    <property type="component" value="Chromosome"/>
</dbReference>
<dbReference type="EMBL" id="AP023440">
    <property type="protein sequence ID" value="BCL26369.1"/>
    <property type="molecule type" value="Genomic_DNA"/>
</dbReference>
<dbReference type="PROSITE" id="PS51257">
    <property type="entry name" value="PROKAR_LIPOPROTEIN"/>
    <property type="match status" value="1"/>
</dbReference>
<reference evidence="3 4" key="1">
    <citation type="journal article" date="2014" name="Int. J. Syst. Evol. Microbiol.">
        <title>Complete genome sequence of Corynebacterium casei LMG S-19264T (=DSM 44701T), isolated from a smear-ripened cheese.</title>
        <authorList>
            <consortium name="US DOE Joint Genome Institute (JGI-PGF)"/>
            <person name="Walter F."/>
            <person name="Albersmeier A."/>
            <person name="Kalinowski J."/>
            <person name="Ruckert C."/>
        </authorList>
    </citation>
    <scope>NUCLEOTIDE SEQUENCE [LARGE SCALE GENOMIC DNA]</scope>
    <source>
        <strain evidence="3 4">JCM 4677</strain>
    </source>
</reference>
<protein>
    <submittedName>
        <fullName evidence="3">Lipoprotein</fullName>
    </submittedName>
</protein>
<name>A0A7G1NU49_9ACTN</name>
<feature type="signal peptide" evidence="2">
    <location>
        <begin position="1"/>
        <end position="28"/>
    </location>
</feature>
<evidence type="ECO:0000256" key="1">
    <source>
        <dbReference type="SAM" id="MobiDB-lite"/>
    </source>
</evidence>
<gene>
    <name evidence="3" type="ORF">GCM10017557_12280</name>
</gene>